<organism evidence="14">
    <name type="scientific">hydrocarbon metagenome</name>
    <dbReference type="NCBI Taxonomy" id="938273"/>
    <lineage>
        <taxon>unclassified sequences</taxon>
        <taxon>metagenomes</taxon>
        <taxon>ecological metagenomes</taxon>
    </lineage>
</organism>
<gene>
    <name evidence="14" type="ORF">ASZ90_003252</name>
</gene>
<evidence type="ECO:0000259" key="12">
    <source>
        <dbReference type="Pfam" id="PF00401"/>
    </source>
</evidence>
<comment type="caution">
    <text evidence="14">The sequence shown here is derived from an EMBL/GenBank/DDBJ whole genome shotgun (WGS) entry which is preliminary data.</text>
</comment>
<feature type="domain" description="ATP synthase epsilon subunit C-terminal" evidence="12">
    <location>
        <begin position="87"/>
        <end position="131"/>
    </location>
</feature>
<dbReference type="Pfam" id="PF02823">
    <property type="entry name" value="ATP-synt_DE_N"/>
    <property type="match status" value="1"/>
</dbReference>
<sequence>MKELNLEVITPSKKAYEGSIKSITLPGTLGSFQVLYNHAPILSSLEIGEITVVEATGTVKHYSVGGGTVEVLNNKVLVLAESFETPEEIDIRRAEEAKKRAEERLKAHSSENDFDRAEIALKRAINRIKVSRKYQ</sequence>
<comment type="similarity">
    <text evidence="3">Belongs to the ATPase epsilon chain family.</text>
</comment>
<dbReference type="GO" id="GO:0046933">
    <property type="term" value="F:proton-transporting ATP synthase activity, rotational mechanism"/>
    <property type="evidence" value="ECO:0007669"/>
    <property type="project" value="InterPro"/>
</dbReference>
<dbReference type="SUPFAM" id="SSF51344">
    <property type="entry name" value="Epsilon subunit of F1F0-ATP synthase N-terminal domain"/>
    <property type="match status" value="1"/>
</dbReference>
<keyword evidence="5" id="KW-1003">Cell membrane</keyword>
<keyword evidence="14" id="KW-0378">Hydrolase</keyword>
<dbReference type="EMBL" id="LNQE01000390">
    <property type="protein sequence ID" value="KUG26904.1"/>
    <property type="molecule type" value="Genomic_DNA"/>
</dbReference>
<evidence type="ECO:0000256" key="9">
    <source>
        <dbReference type="ARBA" id="ARBA00023196"/>
    </source>
</evidence>
<evidence type="ECO:0000259" key="13">
    <source>
        <dbReference type="Pfam" id="PF02823"/>
    </source>
</evidence>
<evidence type="ECO:0000313" key="14">
    <source>
        <dbReference type="EMBL" id="KUG26904.1"/>
    </source>
</evidence>
<dbReference type="SUPFAM" id="SSF46604">
    <property type="entry name" value="Epsilon subunit of F1F0-ATP synthase C-terminal domain"/>
    <property type="match status" value="1"/>
</dbReference>
<dbReference type="InterPro" id="IPR020546">
    <property type="entry name" value="ATP_synth_F1_dsu/esu_N"/>
</dbReference>
<keyword evidence="11" id="KW-0175">Coiled coil</keyword>
<dbReference type="PANTHER" id="PTHR13822:SF10">
    <property type="entry name" value="ATP SYNTHASE EPSILON CHAIN, CHLOROPLASTIC"/>
    <property type="match status" value="1"/>
</dbReference>
<dbReference type="PANTHER" id="PTHR13822">
    <property type="entry name" value="ATP SYNTHASE DELTA/EPSILON CHAIN"/>
    <property type="match status" value="1"/>
</dbReference>
<accession>A0A0W8G157</accession>
<evidence type="ECO:0000256" key="2">
    <source>
        <dbReference type="ARBA" id="ARBA00004202"/>
    </source>
</evidence>
<dbReference type="FunFam" id="1.20.5.440:FF:000001">
    <property type="entry name" value="ATP synthase epsilon chain"/>
    <property type="match status" value="1"/>
</dbReference>
<keyword evidence="8" id="KW-0472">Membrane</keyword>
<dbReference type="GO" id="GO:0005886">
    <property type="term" value="C:plasma membrane"/>
    <property type="evidence" value="ECO:0007669"/>
    <property type="project" value="UniProtKB-SubCell"/>
</dbReference>
<feature type="domain" description="ATP synthase F1 complex delta/epsilon subunit N-terminal" evidence="13">
    <location>
        <begin position="4"/>
        <end position="82"/>
    </location>
</feature>
<evidence type="ECO:0000256" key="11">
    <source>
        <dbReference type="SAM" id="Coils"/>
    </source>
</evidence>
<evidence type="ECO:0000256" key="3">
    <source>
        <dbReference type="ARBA" id="ARBA00005712"/>
    </source>
</evidence>
<dbReference type="EC" id="3.6.3.14" evidence="14"/>
<dbReference type="InterPro" id="IPR020547">
    <property type="entry name" value="ATP_synth_F1_esu_C"/>
</dbReference>
<comment type="function">
    <text evidence="1">Produces ATP from ADP in the presence of a proton gradient across the membrane.</text>
</comment>
<evidence type="ECO:0000256" key="4">
    <source>
        <dbReference type="ARBA" id="ARBA00022448"/>
    </source>
</evidence>
<evidence type="ECO:0000256" key="7">
    <source>
        <dbReference type="ARBA" id="ARBA00023065"/>
    </source>
</evidence>
<dbReference type="NCBIfam" id="TIGR01216">
    <property type="entry name" value="ATP_synt_epsi"/>
    <property type="match status" value="1"/>
</dbReference>
<dbReference type="GO" id="GO:0016787">
    <property type="term" value="F:hydrolase activity"/>
    <property type="evidence" value="ECO:0007669"/>
    <property type="project" value="UniProtKB-KW"/>
</dbReference>
<name>A0A0W8G157_9ZZZZ</name>
<dbReference type="Pfam" id="PF00401">
    <property type="entry name" value="ATP-synt_DE"/>
    <property type="match status" value="1"/>
</dbReference>
<keyword evidence="10" id="KW-0066">ATP synthesis</keyword>
<proteinExistence type="inferred from homology"/>
<dbReference type="HAMAP" id="MF_00530">
    <property type="entry name" value="ATP_synth_epsil_bac"/>
    <property type="match status" value="1"/>
</dbReference>
<keyword evidence="9" id="KW-0139">CF(1)</keyword>
<keyword evidence="4" id="KW-0813">Transport</keyword>
<dbReference type="InterPro" id="IPR036771">
    <property type="entry name" value="ATPsynth_dsu/esu_N"/>
</dbReference>
<evidence type="ECO:0000256" key="10">
    <source>
        <dbReference type="ARBA" id="ARBA00023310"/>
    </source>
</evidence>
<comment type="subcellular location">
    <subcellularLocation>
        <location evidence="2">Cell membrane</location>
        <topology evidence="2">Peripheral membrane protein</topology>
    </subcellularLocation>
</comment>
<dbReference type="NCBIfam" id="NF009980">
    <property type="entry name" value="PRK13446.1"/>
    <property type="match status" value="1"/>
</dbReference>
<keyword evidence="6" id="KW-0375">Hydrogen ion transport</keyword>
<dbReference type="CDD" id="cd12152">
    <property type="entry name" value="F1-ATPase_delta"/>
    <property type="match status" value="1"/>
</dbReference>
<dbReference type="Gene3D" id="1.20.5.440">
    <property type="entry name" value="ATP synthase delta/epsilon subunit, C-terminal domain"/>
    <property type="match status" value="1"/>
</dbReference>
<evidence type="ECO:0000256" key="1">
    <source>
        <dbReference type="ARBA" id="ARBA00003543"/>
    </source>
</evidence>
<protein>
    <submittedName>
        <fullName evidence="14">Atp synthase epsilon chain</fullName>
        <ecNumber evidence="14">3.6.3.14</ecNumber>
    </submittedName>
</protein>
<dbReference type="InterPro" id="IPR036794">
    <property type="entry name" value="ATP_F1_dsu/esu_C_sf"/>
</dbReference>
<evidence type="ECO:0000256" key="5">
    <source>
        <dbReference type="ARBA" id="ARBA00022475"/>
    </source>
</evidence>
<keyword evidence="7" id="KW-0406">Ion transport</keyword>
<feature type="coiled-coil region" evidence="11">
    <location>
        <begin position="91"/>
        <end position="118"/>
    </location>
</feature>
<evidence type="ECO:0000256" key="8">
    <source>
        <dbReference type="ARBA" id="ARBA00023136"/>
    </source>
</evidence>
<evidence type="ECO:0000256" key="6">
    <source>
        <dbReference type="ARBA" id="ARBA00022781"/>
    </source>
</evidence>
<dbReference type="AlphaFoldDB" id="A0A0W8G157"/>
<dbReference type="GO" id="GO:0045259">
    <property type="term" value="C:proton-transporting ATP synthase complex"/>
    <property type="evidence" value="ECO:0007669"/>
    <property type="project" value="UniProtKB-KW"/>
</dbReference>
<reference evidence="14" key="1">
    <citation type="journal article" date="2015" name="Proc. Natl. Acad. Sci. U.S.A.">
        <title>Networks of energetic and metabolic interactions define dynamics in microbial communities.</title>
        <authorList>
            <person name="Embree M."/>
            <person name="Liu J.K."/>
            <person name="Al-Bassam M.M."/>
            <person name="Zengler K."/>
        </authorList>
    </citation>
    <scope>NUCLEOTIDE SEQUENCE</scope>
</reference>
<dbReference type="InterPro" id="IPR001469">
    <property type="entry name" value="ATP_synth_F1_dsu/esu"/>
</dbReference>
<dbReference type="Gene3D" id="2.60.15.10">
    <property type="entry name" value="F0F1 ATP synthase delta/epsilon subunit, N-terminal"/>
    <property type="match status" value="1"/>
</dbReference>